<name>A0ABY5PHN0_9ACTN</name>
<accession>A0ABY5PHN0</accession>
<gene>
    <name evidence="1" type="ORF">LRS13_00685</name>
</gene>
<sequence>MLKAIRVFNPLVAAILRSRAHRLVSGALLLLTVTGRRSGRRFTFPVMYARDGADILVFVGMHAQKQWWRNLRGGADVVARVRGDEQIWHAELLEGDREALAGPLAAYLRRFPKAEGTVGDDVVMVRLSCGQ</sequence>
<keyword evidence="2" id="KW-1185">Reference proteome</keyword>
<proteinExistence type="predicted"/>
<organism evidence="1 2">
    <name type="scientific">Svornostia abyssi</name>
    <dbReference type="NCBI Taxonomy" id="2898438"/>
    <lineage>
        <taxon>Bacteria</taxon>
        <taxon>Bacillati</taxon>
        <taxon>Actinomycetota</taxon>
        <taxon>Thermoleophilia</taxon>
        <taxon>Solirubrobacterales</taxon>
        <taxon>Baekduiaceae</taxon>
        <taxon>Svornostia</taxon>
    </lineage>
</organism>
<dbReference type="Gene3D" id="2.30.110.10">
    <property type="entry name" value="Electron Transport, Fmn-binding Protein, Chain A"/>
    <property type="match status" value="1"/>
</dbReference>
<protein>
    <submittedName>
        <fullName evidence="1">Nitroreductase family deazaflavin-dependent oxidoreductase</fullName>
    </submittedName>
</protein>
<dbReference type="InterPro" id="IPR012349">
    <property type="entry name" value="Split_barrel_FMN-bd"/>
</dbReference>
<dbReference type="InterPro" id="IPR004378">
    <property type="entry name" value="F420H2_quin_Rdtase"/>
</dbReference>
<evidence type="ECO:0000313" key="1">
    <source>
        <dbReference type="EMBL" id="UUY04077.1"/>
    </source>
</evidence>
<dbReference type="Pfam" id="PF04075">
    <property type="entry name" value="F420H2_quin_red"/>
    <property type="match status" value="1"/>
</dbReference>
<dbReference type="RefSeq" id="WP_353864571.1">
    <property type="nucleotide sequence ID" value="NZ_CP088295.1"/>
</dbReference>
<evidence type="ECO:0000313" key="2">
    <source>
        <dbReference type="Proteomes" id="UP001058860"/>
    </source>
</evidence>
<dbReference type="Proteomes" id="UP001058860">
    <property type="component" value="Chromosome"/>
</dbReference>
<reference evidence="2" key="1">
    <citation type="submission" date="2021-11" db="EMBL/GenBank/DDBJ databases">
        <title>Cultivation dependent microbiological survey of springs from the worlds oldest radium mine currently devoted to the extraction of radon-saturated water.</title>
        <authorList>
            <person name="Kapinusova G."/>
            <person name="Smrhova T."/>
            <person name="Strejcek M."/>
            <person name="Suman J."/>
            <person name="Jani K."/>
            <person name="Pajer P."/>
            <person name="Uhlik O."/>
        </authorList>
    </citation>
    <scope>NUCLEOTIDE SEQUENCE [LARGE SCALE GENOMIC DNA]</scope>
    <source>
        <strain evidence="2">J379</strain>
    </source>
</reference>
<dbReference type="EMBL" id="CP088295">
    <property type="protein sequence ID" value="UUY04077.1"/>
    <property type="molecule type" value="Genomic_DNA"/>
</dbReference>